<name>A0A0U5FAG9_9PROT</name>
<keyword evidence="7" id="KW-1185">Reference proteome</keyword>
<dbReference type="PANTHER" id="PTHR36925">
    <property type="entry name" value="COBALT-PRECORRIN-6A REDUCTASE"/>
    <property type="match status" value="1"/>
</dbReference>
<dbReference type="PANTHER" id="PTHR36925:SF1">
    <property type="entry name" value="COBALT-PRECORRIN-6A REDUCTASE"/>
    <property type="match status" value="1"/>
</dbReference>
<keyword evidence="3 4" id="KW-0560">Oxidoreductase</keyword>
<dbReference type="STRING" id="431306.AGA_1913"/>
<dbReference type="UniPathway" id="UPA00148"/>
<dbReference type="AlphaFoldDB" id="A0A0U5FAG9"/>
<dbReference type="Pfam" id="PF02571">
    <property type="entry name" value="CbiJ"/>
    <property type="match status" value="1"/>
</dbReference>
<dbReference type="EMBL" id="WOTE01000007">
    <property type="protein sequence ID" value="NHO40241.1"/>
    <property type="molecule type" value="Genomic_DNA"/>
</dbReference>
<evidence type="ECO:0000313" key="6">
    <source>
        <dbReference type="Proteomes" id="UP000068250"/>
    </source>
</evidence>
<dbReference type="InterPro" id="IPR003723">
    <property type="entry name" value="Precorrin-6x_reduct"/>
</dbReference>
<evidence type="ECO:0000256" key="1">
    <source>
        <dbReference type="ARBA" id="ARBA00004953"/>
    </source>
</evidence>
<dbReference type="GO" id="GO:0009236">
    <property type="term" value="P:cobalamin biosynthetic process"/>
    <property type="evidence" value="ECO:0007669"/>
    <property type="project" value="UniProtKB-UniPathway"/>
</dbReference>
<protein>
    <submittedName>
        <fullName evidence="5">Cobalt-precorrin-6A reductase</fullName>
        <ecNumber evidence="5">1.3.1.106</ecNumber>
    </submittedName>
    <submittedName>
        <fullName evidence="4">Precorrin-6X reductase</fullName>
        <ecNumber evidence="4">1.3.1.54</ecNumber>
    </submittedName>
</protein>
<dbReference type="PATRIC" id="fig|431306.5.peg.1965"/>
<gene>
    <name evidence="4" type="primary">cobK</name>
    <name evidence="4" type="ORF">AGA_1913</name>
    <name evidence="5" type="ORF">GOB80_11220</name>
</gene>
<reference evidence="6" key="1">
    <citation type="submission" date="2014-09" db="EMBL/GenBank/DDBJ databases">
        <authorList>
            <person name="Illeghems K.G."/>
        </authorList>
    </citation>
    <scope>NUCLEOTIDE SEQUENCE [LARGE SCALE GENOMIC DNA]</scope>
    <source>
        <strain evidence="6">LMG 23848T</strain>
    </source>
</reference>
<dbReference type="GO" id="GO:0016994">
    <property type="term" value="F:precorrin-6A reductase activity"/>
    <property type="evidence" value="ECO:0007669"/>
    <property type="project" value="UniProtKB-EC"/>
</dbReference>
<accession>A0A0U5FAG9</accession>
<evidence type="ECO:0000313" key="5">
    <source>
        <dbReference type="EMBL" id="NHO40241.1"/>
    </source>
</evidence>
<dbReference type="Proteomes" id="UP000657200">
    <property type="component" value="Unassembled WGS sequence"/>
</dbReference>
<organism evidence="4 6">
    <name type="scientific">Acetobacter ghanensis</name>
    <dbReference type="NCBI Taxonomy" id="431306"/>
    <lineage>
        <taxon>Bacteria</taxon>
        <taxon>Pseudomonadati</taxon>
        <taxon>Pseudomonadota</taxon>
        <taxon>Alphaproteobacteria</taxon>
        <taxon>Acetobacterales</taxon>
        <taxon>Acetobacteraceae</taxon>
        <taxon>Acetobacter</taxon>
    </lineage>
</organism>
<dbReference type="EC" id="1.3.1.106" evidence="5"/>
<evidence type="ECO:0000313" key="4">
    <source>
        <dbReference type="EMBL" id="CEF56338.1"/>
    </source>
</evidence>
<dbReference type="RefSeq" id="WP_083503605.1">
    <property type="nucleotide sequence ID" value="NZ_LN609302.1"/>
</dbReference>
<dbReference type="NCBIfam" id="NF005968">
    <property type="entry name" value="PRK08057.1-2"/>
    <property type="match status" value="1"/>
</dbReference>
<evidence type="ECO:0000256" key="3">
    <source>
        <dbReference type="ARBA" id="ARBA00023002"/>
    </source>
</evidence>
<dbReference type="NCBIfam" id="TIGR00715">
    <property type="entry name" value="precor6x_red"/>
    <property type="match status" value="1"/>
</dbReference>
<proteinExistence type="predicted"/>
<evidence type="ECO:0000256" key="2">
    <source>
        <dbReference type="ARBA" id="ARBA00022573"/>
    </source>
</evidence>
<dbReference type="EC" id="1.3.1.54" evidence="4"/>
<dbReference type="OrthoDB" id="5183775at2"/>
<dbReference type="PROSITE" id="PS51014">
    <property type="entry name" value="COBK_CBIJ"/>
    <property type="match status" value="1"/>
</dbReference>
<comment type="pathway">
    <text evidence="1">Cofactor biosynthesis; adenosylcobalamin biosynthesis.</text>
</comment>
<dbReference type="EMBL" id="LN609302">
    <property type="protein sequence ID" value="CEF56338.1"/>
    <property type="molecule type" value="Genomic_DNA"/>
</dbReference>
<evidence type="ECO:0000313" key="7">
    <source>
        <dbReference type="Proteomes" id="UP000657200"/>
    </source>
</evidence>
<reference evidence="5 7" key="3">
    <citation type="journal article" date="2020" name="Int. J. Syst. Evol. Microbiol.">
        <title>Novel acetic acid bacteria from cider fermentations: Acetobacter conturbans sp. nov. and Acetobacter fallax sp. nov.</title>
        <authorList>
            <person name="Sombolestani A.S."/>
            <person name="Cleenwerck I."/>
            <person name="Cnockaert M."/>
            <person name="Borremans W."/>
            <person name="Wieme A.D."/>
            <person name="De Vuyst L."/>
            <person name="Vandamme P."/>
        </authorList>
    </citation>
    <scope>NUCLEOTIDE SEQUENCE [LARGE SCALE GENOMIC DNA]</scope>
    <source>
        <strain evidence="5 7">LMG 23848</strain>
    </source>
</reference>
<sequence>MPPEPAPCGIQTQTPHSLRVLVLGGTTEANALCNLLATWPACRAVLSLAGATRRPHLPNMETRIGGFGGVEGLVNWLQQNAINAVVDATHPFAAQMSDHAVKACTKMNLPLLRLERPGWTATPQDQWLMVPSIAQAAAELAQASRWNTRRQSVFLTTGRKETTPFLAAPQHHYLFRSIERPDPADLPPDTQVICTRGPFDLSAERTLMQDQKITVLVTKNSGGMATYPKLEAARILGIPVIMVARPQPHATPRTPEPKAALAWLHQIASSTLRAV</sequence>
<dbReference type="Proteomes" id="UP000068250">
    <property type="component" value="Chromosome I"/>
</dbReference>
<reference evidence="4" key="2">
    <citation type="submission" date="2014-09" db="EMBL/GenBank/DDBJ databases">
        <authorList>
            <person name="Magalhaes I.L.F."/>
            <person name="Oliveira U."/>
            <person name="Santos F.R."/>
            <person name="Vidigal T.H.D.A."/>
            <person name="Brescovit A.D."/>
            <person name="Santos A.J."/>
        </authorList>
    </citation>
    <scope>NUCLEOTIDE SEQUENCE</scope>
    <source>
        <strain evidence="4">LMG 23848T</strain>
    </source>
</reference>
<keyword evidence="2" id="KW-0169">Cobalamin biosynthesis</keyword>